<evidence type="ECO:0000256" key="4">
    <source>
        <dbReference type="PROSITE-ProRule" id="PRU00169"/>
    </source>
</evidence>
<reference evidence="8" key="1">
    <citation type="journal article" date="2019" name="Int. J. Syst. Evol. Microbiol.">
        <title>The Global Catalogue of Microorganisms (GCM) 10K type strain sequencing project: providing services to taxonomists for standard genome sequencing and annotation.</title>
        <authorList>
            <consortium name="The Broad Institute Genomics Platform"/>
            <consortium name="The Broad Institute Genome Sequencing Center for Infectious Disease"/>
            <person name="Wu L."/>
            <person name="Ma J."/>
        </authorList>
    </citation>
    <scope>NUCLEOTIDE SEQUENCE [LARGE SCALE GENOMIC DNA]</scope>
    <source>
        <strain evidence="8">JCM 13501</strain>
    </source>
</reference>
<feature type="domain" description="Response regulatory" evidence="6">
    <location>
        <begin position="41"/>
        <end position="155"/>
    </location>
</feature>
<dbReference type="PANTHER" id="PTHR44688:SF16">
    <property type="entry name" value="DNA-BINDING TRANSCRIPTIONAL ACTIVATOR DEVR_DOSR"/>
    <property type="match status" value="1"/>
</dbReference>
<comment type="caution">
    <text evidence="7">The sequence shown here is derived from an EMBL/GenBank/DDBJ whole genome shotgun (WGS) entry which is preliminary data.</text>
</comment>
<dbReference type="InterPro" id="IPR001789">
    <property type="entry name" value="Sig_transdc_resp-reg_receiver"/>
</dbReference>
<dbReference type="Pfam" id="PF00196">
    <property type="entry name" value="GerE"/>
    <property type="match status" value="1"/>
</dbReference>
<dbReference type="RefSeq" id="WP_229685352.1">
    <property type="nucleotide sequence ID" value="NZ_BMNW01000006.1"/>
</dbReference>
<evidence type="ECO:0000313" key="7">
    <source>
        <dbReference type="EMBL" id="GGM16401.1"/>
    </source>
</evidence>
<evidence type="ECO:0000259" key="6">
    <source>
        <dbReference type="PROSITE" id="PS50110"/>
    </source>
</evidence>
<dbReference type="Proteomes" id="UP000616499">
    <property type="component" value="Unassembled WGS sequence"/>
</dbReference>
<dbReference type="SMART" id="SM00448">
    <property type="entry name" value="REC"/>
    <property type="match status" value="1"/>
</dbReference>
<keyword evidence="8" id="KW-1185">Reference proteome</keyword>
<evidence type="ECO:0000256" key="2">
    <source>
        <dbReference type="ARBA" id="ARBA00023125"/>
    </source>
</evidence>
<keyword evidence="3" id="KW-0804">Transcription</keyword>
<evidence type="ECO:0000313" key="8">
    <source>
        <dbReference type="Proteomes" id="UP000616499"/>
    </source>
</evidence>
<dbReference type="SMART" id="SM00421">
    <property type="entry name" value="HTH_LUXR"/>
    <property type="match status" value="1"/>
</dbReference>
<dbReference type="GO" id="GO:0003677">
    <property type="term" value="F:DNA binding"/>
    <property type="evidence" value="ECO:0007669"/>
    <property type="project" value="UniProtKB-KW"/>
</dbReference>
<protein>
    <submittedName>
        <fullName evidence="7">DNA-binding response regulator</fullName>
    </submittedName>
</protein>
<feature type="modified residue" description="4-aspartylphosphate" evidence="4">
    <location>
        <position position="90"/>
    </location>
</feature>
<dbReference type="Gene3D" id="3.40.50.2300">
    <property type="match status" value="1"/>
</dbReference>
<keyword evidence="2 7" id="KW-0238">DNA-binding</keyword>
<feature type="domain" description="HTH luxR-type" evidence="5">
    <location>
        <begin position="171"/>
        <end position="236"/>
    </location>
</feature>
<dbReference type="InterPro" id="IPR036388">
    <property type="entry name" value="WH-like_DNA-bd_sf"/>
</dbReference>
<organism evidence="7 8">
    <name type="scientific">Pseudomonas asuensis</name>
    <dbReference type="NCBI Taxonomy" id="1825787"/>
    <lineage>
        <taxon>Bacteria</taxon>
        <taxon>Pseudomonadati</taxon>
        <taxon>Pseudomonadota</taxon>
        <taxon>Gammaproteobacteria</taxon>
        <taxon>Pseudomonadales</taxon>
        <taxon>Pseudomonadaceae</taxon>
        <taxon>Pseudomonas</taxon>
    </lineage>
</organism>
<dbReference type="Gene3D" id="1.10.10.10">
    <property type="entry name" value="Winged helix-like DNA-binding domain superfamily/Winged helix DNA-binding domain"/>
    <property type="match status" value="1"/>
</dbReference>
<dbReference type="Pfam" id="PF00072">
    <property type="entry name" value="Response_reg"/>
    <property type="match status" value="1"/>
</dbReference>
<dbReference type="PROSITE" id="PS50043">
    <property type="entry name" value="HTH_LUXR_2"/>
    <property type="match status" value="1"/>
</dbReference>
<evidence type="ECO:0000256" key="3">
    <source>
        <dbReference type="ARBA" id="ARBA00023163"/>
    </source>
</evidence>
<evidence type="ECO:0000259" key="5">
    <source>
        <dbReference type="PROSITE" id="PS50043"/>
    </source>
</evidence>
<dbReference type="PROSITE" id="PS50110">
    <property type="entry name" value="RESPONSE_REGULATORY"/>
    <property type="match status" value="1"/>
</dbReference>
<dbReference type="PRINTS" id="PR00038">
    <property type="entry name" value="HTHLUXR"/>
</dbReference>
<dbReference type="CDD" id="cd17537">
    <property type="entry name" value="REC_FixJ"/>
    <property type="match status" value="1"/>
</dbReference>
<keyword evidence="1" id="KW-0805">Transcription regulation</keyword>
<proteinExistence type="predicted"/>
<evidence type="ECO:0000256" key="1">
    <source>
        <dbReference type="ARBA" id="ARBA00023015"/>
    </source>
</evidence>
<sequence length="237" mass="26983">MNSPAHTVKSVFQTLEENHCMTESFCPETIGSLRAQGFEPVVYIVDDEASICQALSRLLRSYDIRCETFSDPQHFLDQPCSLQPCCLLLDVNLAQGDGFSLQDEMNQRGLMLPIIFITGFGTIPMSVRAMKAGAHEFLTKPFNEEELLQVVVQALQLDAGRLAYRLETEALRQRYQSLTKREKEVLELILSSHMVKQIAFTLNISEITAKVHKRHVLTKMKARTPLELLKIYERLQP</sequence>
<dbReference type="PANTHER" id="PTHR44688">
    <property type="entry name" value="DNA-BINDING TRANSCRIPTIONAL ACTIVATOR DEVR_DOSR"/>
    <property type="match status" value="1"/>
</dbReference>
<dbReference type="SUPFAM" id="SSF52172">
    <property type="entry name" value="CheY-like"/>
    <property type="match status" value="1"/>
</dbReference>
<accession>A0ABQ2GXX2</accession>
<dbReference type="InterPro" id="IPR011006">
    <property type="entry name" value="CheY-like_superfamily"/>
</dbReference>
<name>A0ABQ2GXX2_9PSED</name>
<dbReference type="InterPro" id="IPR000792">
    <property type="entry name" value="Tscrpt_reg_LuxR_C"/>
</dbReference>
<dbReference type="CDD" id="cd06170">
    <property type="entry name" value="LuxR_C_like"/>
    <property type="match status" value="1"/>
</dbReference>
<gene>
    <name evidence="7" type="ORF">GCM10009425_29170</name>
</gene>
<keyword evidence="4" id="KW-0597">Phosphoprotein</keyword>
<dbReference type="EMBL" id="BMNW01000006">
    <property type="protein sequence ID" value="GGM16401.1"/>
    <property type="molecule type" value="Genomic_DNA"/>
</dbReference>